<dbReference type="InterPro" id="IPR006439">
    <property type="entry name" value="HAD-SF_hydro_IA"/>
</dbReference>
<evidence type="ECO:0000313" key="4">
    <source>
        <dbReference type="Proteomes" id="UP000799439"/>
    </source>
</evidence>
<evidence type="ECO:0000313" key="3">
    <source>
        <dbReference type="EMBL" id="KAF2157376.1"/>
    </source>
</evidence>
<dbReference type="InterPro" id="IPR023198">
    <property type="entry name" value="PGP-like_dom2"/>
</dbReference>
<comment type="caution">
    <text evidence="3">The sequence shown here is derived from an EMBL/GenBank/DDBJ whole genome shotgun (WGS) entry which is preliminary data.</text>
</comment>
<keyword evidence="4" id="KW-1185">Reference proteome</keyword>
<dbReference type="PANTHER" id="PTHR43316">
    <property type="entry name" value="HYDROLASE, HALOACID DELAHOGENASE-RELATED"/>
    <property type="match status" value="1"/>
</dbReference>
<organism evidence="3 4">
    <name type="scientific">Myriangium duriaei CBS 260.36</name>
    <dbReference type="NCBI Taxonomy" id="1168546"/>
    <lineage>
        <taxon>Eukaryota</taxon>
        <taxon>Fungi</taxon>
        <taxon>Dikarya</taxon>
        <taxon>Ascomycota</taxon>
        <taxon>Pezizomycotina</taxon>
        <taxon>Dothideomycetes</taxon>
        <taxon>Dothideomycetidae</taxon>
        <taxon>Myriangiales</taxon>
        <taxon>Myriangiaceae</taxon>
        <taxon>Myriangium</taxon>
    </lineage>
</organism>
<dbReference type="AlphaFoldDB" id="A0A9P4MSC0"/>
<reference evidence="3" key="1">
    <citation type="journal article" date="2020" name="Stud. Mycol.">
        <title>101 Dothideomycetes genomes: a test case for predicting lifestyles and emergence of pathogens.</title>
        <authorList>
            <person name="Haridas S."/>
            <person name="Albert R."/>
            <person name="Binder M."/>
            <person name="Bloem J."/>
            <person name="Labutti K."/>
            <person name="Salamov A."/>
            <person name="Andreopoulos B."/>
            <person name="Baker S."/>
            <person name="Barry K."/>
            <person name="Bills G."/>
            <person name="Bluhm B."/>
            <person name="Cannon C."/>
            <person name="Castanera R."/>
            <person name="Culley D."/>
            <person name="Daum C."/>
            <person name="Ezra D."/>
            <person name="Gonzalez J."/>
            <person name="Henrissat B."/>
            <person name="Kuo A."/>
            <person name="Liang C."/>
            <person name="Lipzen A."/>
            <person name="Lutzoni F."/>
            <person name="Magnuson J."/>
            <person name="Mondo S."/>
            <person name="Nolan M."/>
            <person name="Ohm R."/>
            <person name="Pangilinan J."/>
            <person name="Park H.-J."/>
            <person name="Ramirez L."/>
            <person name="Alfaro M."/>
            <person name="Sun H."/>
            <person name="Tritt A."/>
            <person name="Yoshinaga Y."/>
            <person name="Zwiers L.-H."/>
            <person name="Turgeon B."/>
            <person name="Goodwin S."/>
            <person name="Spatafora J."/>
            <person name="Crous P."/>
            <person name="Grigoriev I."/>
        </authorList>
    </citation>
    <scope>NUCLEOTIDE SEQUENCE</scope>
    <source>
        <strain evidence="3">CBS 260.36</strain>
    </source>
</reference>
<dbReference type="SUPFAM" id="SSF56784">
    <property type="entry name" value="HAD-like"/>
    <property type="match status" value="1"/>
</dbReference>
<dbReference type="InterPro" id="IPR036412">
    <property type="entry name" value="HAD-like_sf"/>
</dbReference>
<sequence length="241" mass="26531">MSDKIIVAFDAYGTLLSTASIAKQLASHFGEEKAEAIATSWRKYQLEYTWRLNSMNQYEPFSQVTRNSLQHALRESNVSLGDKDVEGLMKAYDTLDIFPDVGPCLSLLGNKTNIYPVVFSNGTQSMVESSVFKSPQLQQYSSSIKSVVTVEKVKRYKPHPDVYDHLARQVGKDLSKAQDKASLWLVSGNPFDIVGARAMGMKAAWVDRSGAGWQDALMPGDGGQPTVIVSSLEQVVDAVCK</sequence>
<proteinExistence type="inferred from homology"/>
<name>A0A9P4MSC0_9PEZI</name>
<accession>A0A9P4MSC0</accession>
<dbReference type="InterPro" id="IPR006328">
    <property type="entry name" value="2-HAD"/>
</dbReference>
<protein>
    <submittedName>
        <fullName evidence="3">Haloacid dehalogenase</fullName>
    </submittedName>
</protein>
<dbReference type="Pfam" id="PF00702">
    <property type="entry name" value="Hydrolase"/>
    <property type="match status" value="1"/>
</dbReference>
<comment type="similarity">
    <text evidence="1">Belongs to the HAD-like hydrolase superfamily. S-2-haloalkanoic acid dehalogenase family.</text>
</comment>
<dbReference type="NCBIfam" id="TIGR01428">
    <property type="entry name" value="HAD_type_II"/>
    <property type="match status" value="1"/>
</dbReference>
<dbReference type="SFLD" id="SFLDS00003">
    <property type="entry name" value="Haloacid_Dehalogenase"/>
    <property type="match status" value="1"/>
</dbReference>
<dbReference type="EMBL" id="ML996081">
    <property type="protein sequence ID" value="KAF2157376.1"/>
    <property type="molecule type" value="Genomic_DNA"/>
</dbReference>
<gene>
    <name evidence="3" type="ORF">K461DRAFT_264289</name>
</gene>
<dbReference type="SFLD" id="SFLDG01129">
    <property type="entry name" value="C1.5:_HAD__Beta-PGM__Phosphata"/>
    <property type="match status" value="1"/>
</dbReference>
<dbReference type="Gene3D" id="3.40.50.1000">
    <property type="entry name" value="HAD superfamily/HAD-like"/>
    <property type="match status" value="1"/>
</dbReference>
<dbReference type="PANTHER" id="PTHR43316:SF3">
    <property type="entry name" value="HALOACID DEHALOGENASE, TYPE II (AFU_ORTHOLOGUE AFUA_2G07750)-RELATED"/>
    <property type="match status" value="1"/>
</dbReference>
<dbReference type="Gene3D" id="1.10.150.240">
    <property type="entry name" value="Putative phosphatase, domain 2"/>
    <property type="match status" value="1"/>
</dbReference>
<evidence type="ECO:0000256" key="2">
    <source>
        <dbReference type="ARBA" id="ARBA00022801"/>
    </source>
</evidence>
<dbReference type="InterPro" id="IPR023214">
    <property type="entry name" value="HAD_sf"/>
</dbReference>
<dbReference type="NCBIfam" id="TIGR01493">
    <property type="entry name" value="HAD-SF-IA-v2"/>
    <property type="match status" value="1"/>
</dbReference>
<dbReference type="Proteomes" id="UP000799439">
    <property type="component" value="Unassembled WGS sequence"/>
</dbReference>
<dbReference type="GO" id="GO:0019120">
    <property type="term" value="F:hydrolase activity, acting on acid halide bonds, in C-halide compounds"/>
    <property type="evidence" value="ECO:0007669"/>
    <property type="project" value="InterPro"/>
</dbReference>
<dbReference type="OrthoDB" id="3256520at2759"/>
<dbReference type="GO" id="GO:0016791">
    <property type="term" value="F:phosphatase activity"/>
    <property type="evidence" value="ECO:0007669"/>
    <property type="project" value="UniProtKB-ARBA"/>
</dbReference>
<evidence type="ECO:0000256" key="1">
    <source>
        <dbReference type="ARBA" id="ARBA00008106"/>
    </source>
</evidence>
<keyword evidence="2" id="KW-0378">Hydrolase</keyword>
<dbReference type="PRINTS" id="PR00413">
    <property type="entry name" value="HADHALOGNASE"/>
</dbReference>
<dbReference type="InterPro" id="IPR051540">
    <property type="entry name" value="S-2-haloacid_dehalogenase"/>
</dbReference>